<comment type="caution">
    <text evidence="1">The sequence shown here is derived from an EMBL/GenBank/DDBJ whole genome shotgun (WGS) entry which is preliminary data.</text>
</comment>
<proteinExistence type="predicted"/>
<name>A0ACA9S372_9GLOM</name>
<keyword evidence="2" id="KW-1185">Reference proteome</keyword>
<gene>
    <name evidence="1" type="ORF">RPERSI_LOCUS25917</name>
</gene>
<evidence type="ECO:0000313" key="2">
    <source>
        <dbReference type="Proteomes" id="UP000789920"/>
    </source>
</evidence>
<feature type="non-terminal residue" evidence="1">
    <location>
        <position position="1"/>
    </location>
</feature>
<dbReference type="EMBL" id="CAJVQC010086868">
    <property type="protein sequence ID" value="CAG8822922.1"/>
    <property type="molecule type" value="Genomic_DNA"/>
</dbReference>
<evidence type="ECO:0000313" key="1">
    <source>
        <dbReference type="EMBL" id="CAG8822922.1"/>
    </source>
</evidence>
<protein>
    <submittedName>
        <fullName evidence="1">2917_t:CDS:1</fullName>
    </submittedName>
</protein>
<reference evidence="1" key="1">
    <citation type="submission" date="2021-06" db="EMBL/GenBank/DDBJ databases">
        <authorList>
            <person name="Kallberg Y."/>
            <person name="Tangrot J."/>
            <person name="Rosling A."/>
        </authorList>
    </citation>
    <scope>NUCLEOTIDE SEQUENCE</scope>
    <source>
        <strain evidence="1">MA461A</strain>
    </source>
</reference>
<sequence>RIRPLEGNKVQQNALSGNPSAKPVAMIPSHPIRGIINYKGKNVAVPEIRGWEKN</sequence>
<accession>A0ACA9S372</accession>
<dbReference type="Proteomes" id="UP000789920">
    <property type="component" value="Unassembled WGS sequence"/>
</dbReference>
<organism evidence="1 2">
    <name type="scientific">Racocetra persica</name>
    <dbReference type="NCBI Taxonomy" id="160502"/>
    <lineage>
        <taxon>Eukaryota</taxon>
        <taxon>Fungi</taxon>
        <taxon>Fungi incertae sedis</taxon>
        <taxon>Mucoromycota</taxon>
        <taxon>Glomeromycotina</taxon>
        <taxon>Glomeromycetes</taxon>
        <taxon>Diversisporales</taxon>
        <taxon>Gigasporaceae</taxon>
        <taxon>Racocetra</taxon>
    </lineage>
</organism>